<keyword evidence="9" id="KW-1185">Reference proteome</keyword>
<keyword evidence="4" id="KW-0812">Transmembrane</keyword>
<dbReference type="PANTHER" id="PTHR43124">
    <property type="entry name" value="PURINE EFFLUX PUMP PBUE"/>
    <property type="match status" value="1"/>
</dbReference>
<accession>A0A3M8BCH4</accession>
<dbReference type="SUPFAM" id="SSF103473">
    <property type="entry name" value="MFS general substrate transporter"/>
    <property type="match status" value="1"/>
</dbReference>
<dbReference type="OrthoDB" id="2727100at2"/>
<dbReference type="Gene3D" id="1.20.1250.20">
    <property type="entry name" value="MFS general substrate transporter like domains"/>
    <property type="match status" value="2"/>
</dbReference>
<feature type="domain" description="Major facilitator superfamily (MFS) profile" evidence="7">
    <location>
        <begin position="8"/>
        <end position="383"/>
    </location>
</feature>
<dbReference type="Pfam" id="PF07690">
    <property type="entry name" value="MFS_1"/>
    <property type="match status" value="1"/>
</dbReference>
<evidence type="ECO:0000256" key="5">
    <source>
        <dbReference type="ARBA" id="ARBA00022989"/>
    </source>
</evidence>
<dbReference type="PROSITE" id="PS50850">
    <property type="entry name" value="MFS"/>
    <property type="match status" value="1"/>
</dbReference>
<name>A0A3M8BCH4_9BACL</name>
<comment type="subcellular location">
    <subcellularLocation>
        <location evidence="1">Cell membrane</location>
        <topology evidence="1">Multi-pass membrane protein</topology>
    </subcellularLocation>
</comment>
<evidence type="ECO:0000256" key="3">
    <source>
        <dbReference type="ARBA" id="ARBA00022475"/>
    </source>
</evidence>
<evidence type="ECO:0000259" key="7">
    <source>
        <dbReference type="PROSITE" id="PS50850"/>
    </source>
</evidence>
<comment type="caution">
    <text evidence="8">The sequence shown here is derived from an EMBL/GenBank/DDBJ whole genome shotgun (WGS) entry which is preliminary data.</text>
</comment>
<dbReference type="AlphaFoldDB" id="A0A3M8BCH4"/>
<keyword evidence="2" id="KW-0813">Transport</keyword>
<dbReference type="InterPro" id="IPR036259">
    <property type="entry name" value="MFS_trans_sf"/>
</dbReference>
<evidence type="ECO:0000313" key="9">
    <source>
        <dbReference type="Proteomes" id="UP000268829"/>
    </source>
</evidence>
<dbReference type="GO" id="GO:0022857">
    <property type="term" value="F:transmembrane transporter activity"/>
    <property type="evidence" value="ECO:0007669"/>
    <property type="project" value="InterPro"/>
</dbReference>
<evidence type="ECO:0000256" key="4">
    <source>
        <dbReference type="ARBA" id="ARBA00022692"/>
    </source>
</evidence>
<dbReference type="CDD" id="cd17324">
    <property type="entry name" value="MFS_NepI_like"/>
    <property type="match status" value="1"/>
</dbReference>
<proteinExistence type="predicted"/>
<dbReference type="Proteomes" id="UP000268829">
    <property type="component" value="Unassembled WGS sequence"/>
</dbReference>
<dbReference type="GO" id="GO:0005886">
    <property type="term" value="C:plasma membrane"/>
    <property type="evidence" value="ECO:0007669"/>
    <property type="project" value="UniProtKB-SubCell"/>
</dbReference>
<sequence length="393" mass="41890">MLATVNMKIYILAIAAFVVGTVELIIGGILDIIAEDLQVSISTAGWLITMFSVVFALSAPILLTITAKTERKALYLWALAVFLAGNVISWLSPHYSILMFGRILSAASGSLIIVLSITIASSIVQEAYRARAIGVIFMGVSGSLVLGVPLGLVIGHSFGWRAPFLLISLLTLVSMIGISAFLPKIPARPTIPLREQLLTLKKPKIISAQLTSVFMLTGHLTLYAYFTPFLKTALHLSSGWVSIVYFIFGISAVLGGGVGGWAADKLGSTKSILVIIASFAVVMFLIPAVTFSLYLFLVTMIVWSMLSWAITPAQQNYLIETAPESYEIQQGLNTSALHIGIALGSAVGGFVVEHHSVTDTAWVGGIFVLIAFGCAVFSITRPASAKLGQSIPI</sequence>
<dbReference type="InterPro" id="IPR011701">
    <property type="entry name" value="MFS"/>
</dbReference>
<dbReference type="EMBL" id="RHHS01000008">
    <property type="protein sequence ID" value="RNB61119.1"/>
    <property type="molecule type" value="Genomic_DNA"/>
</dbReference>
<dbReference type="InterPro" id="IPR020846">
    <property type="entry name" value="MFS_dom"/>
</dbReference>
<gene>
    <name evidence="8" type="ORF">EDM57_01775</name>
</gene>
<reference evidence="8 9" key="1">
    <citation type="submission" date="2018-10" db="EMBL/GenBank/DDBJ databases">
        <title>Phylogenomics of Brevibacillus.</title>
        <authorList>
            <person name="Dunlap C."/>
        </authorList>
    </citation>
    <scope>NUCLEOTIDE SEQUENCE [LARGE SCALE GENOMIC DNA]</scope>
    <source>
        <strain evidence="8 9">DSM 100115</strain>
    </source>
</reference>
<dbReference type="InterPro" id="IPR050189">
    <property type="entry name" value="MFS_Efflux_Transporters"/>
</dbReference>
<protein>
    <submittedName>
        <fullName evidence="8">MFS transporter</fullName>
    </submittedName>
</protein>
<evidence type="ECO:0000256" key="1">
    <source>
        <dbReference type="ARBA" id="ARBA00004651"/>
    </source>
</evidence>
<evidence type="ECO:0000313" key="8">
    <source>
        <dbReference type="EMBL" id="RNB61119.1"/>
    </source>
</evidence>
<keyword evidence="3" id="KW-1003">Cell membrane</keyword>
<evidence type="ECO:0000256" key="2">
    <source>
        <dbReference type="ARBA" id="ARBA00022448"/>
    </source>
</evidence>
<dbReference type="PANTHER" id="PTHR43124:SF10">
    <property type="entry name" value="PURINE EFFLUX PUMP PBUE"/>
    <property type="match status" value="1"/>
</dbReference>
<organism evidence="8 9">
    <name type="scientific">Brevibacillus gelatini</name>
    <dbReference type="NCBI Taxonomy" id="1655277"/>
    <lineage>
        <taxon>Bacteria</taxon>
        <taxon>Bacillati</taxon>
        <taxon>Bacillota</taxon>
        <taxon>Bacilli</taxon>
        <taxon>Bacillales</taxon>
        <taxon>Paenibacillaceae</taxon>
        <taxon>Brevibacillus</taxon>
    </lineage>
</organism>
<evidence type="ECO:0000256" key="6">
    <source>
        <dbReference type="ARBA" id="ARBA00023136"/>
    </source>
</evidence>
<keyword evidence="5" id="KW-1133">Transmembrane helix</keyword>
<keyword evidence="6" id="KW-0472">Membrane</keyword>